<dbReference type="AlphaFoldDB" id="A0AAN6IHK7"/>
<dbReference type="PRINTS" id="PR00081">
    <property type="entry name" value="GDHRDH"/>
</dbReference>
<dbReference type="CDD" id="cd05233">
    <property type="entry name" value="SDR_c"/>
    <property type="match status" value="1"/>
</dbReference>
<keyword evidence="2" id="KW-0521">NADP</keyword>
<comment type="similarity">
    <text evidence="1">Belongs to the short-chain dehydrogenases/reductases (SDR) family.</text>
</comment>
<dbReference type="Proteomes" id="UP001203852">
    <property type="component" value="Unassembled WGS sequence"/>
</dbReference>
<dbReference type="GO" id="GO:0016616">
    <property type="term" value="F:oxidoreductase activity, acting on the CH-OH group of donors, NAD or NADP as acceptor"/>
    <property type="evidence" value="ECO:0007669"/>
    <property type="project" value="TreeGrafter"/>
</dbReference>
<dbReference type="InterPro" id="IPR020904">
    <property type="entry name" value="Sc_DH/Rdtase_CS"/>
</dbReference>
<accession>A0AAN6IHK7</accession>
<keyword evidence="4" id="KW-1185">Reference proteome</keyword>
<dbReference type="EMBL" id="MU404350">
    <property type="protein sequence ID" value="KAI1617871.1"/>
    <property type="molecule type" value="Genomic_DNA"/>
</dbReference>
<protein>
    <submittedName>
        <fullName evidence="3">Short chain dehydrogenase/ reductase</fullName>
    </submittedName>
</protein>
<dbReference type="FunFam" id="3.40.50.720:FF:000084">
    <property type="entry name" value="Short-chain dehydrogenase reductase"/>
    <property type="match status" value="1"/>
</dbReference>
<proteinExistence type="inferred from homology"/>
<dbReference type="GO" id="GO:0048038">
    <property type="term" value="F:quinone binding"/>
    <property type="evidence" value="ECO:0007669"/>
    <property type="project" value="TreeGrafter"/>
</dbReference>
<evidence type="ECO:0000313" key="3">
    <source>
        <dbReference type="EMBL" id="KAI1617871.1"/>
    </source>
</evidence>
<reference evidence="3" key="1">
    <citation type="journal article" date="2022" name="bioRxiv">
        <title>Deciphering the potential niche of two novel black yeast fungi from a biological soil crust based on their genomes, phenotypes, and melanin regulation.</title>
        <authorList>
            <consortium name="DOE Joint Genome Institute"/>
            <person name="Carr E.C."/>
            <person name="Barton Q."/>
            <person name="Grambo S."/>
            <person name="Sullivan M."/>
            <person name="Renfro C.M."/>
            <person name="Kuo A."/>
            <person name="Pangilinan J."/>
            <person name="Lipzen A."/>
            <person name="Keymanesh K."/>
            <person name="Savage E."/>
            <person name="Barry K."/>
            <person name="Grigoriev I.V."/>
            <person name="Riekhof W.R."/>
            <person name="Harris S.S."/>
        </authorList>
    </citation>
    <scope>NUCLEOTIDE SEQUENCE</scope>
    <source>
        <strain evidence="3">JF 03-4F</strain>
    </source>
</reference>
<dbReference type="InterPro" id="IPR002347">
    <property type="entry name" value="SDR_fam"/>
</dbReference>
<comment type="caution">
    <text evidence="3">The sequence shown here is derived from an EMBL/GenBank/DDBJ whole genome shotgun (WGS) entry which is preliminary data.</text>
</comment>
<dbReference type="PANTHER" id="PTHR42760:SF45">
    <property type="entry name" value="SHORT CHAIN DEHYDROGENASE_REDUCTASE FAMILY PROTEIN, PUTATIVE (AFU_ORTHOLOGUE AFUA_3G09150)-RELATED"/>
    <property type="match status" value="1"/>
</dbReference>
<dbReference type="SUPFAM" id="SSF51735">
    <property type="entry name" value="NAD(P)-binding Rossmann-fold domains"/>
    <property type="match status" value="1"/>
</dbReference>
<sequence length="256" mass="26704">MEGKVFAVTGAGSGIGRATAVRLAKLGALGIALSDVDEAALKDTKAQCIQYPTRVTLKKVDVANIEAVDSWINEVLKDHGRLDGAANVAGIAGGEGQVTEDIVQRDWERMISVNLTGVMNCMRAQLQKISKPGGSIVNVSSTSGLRGLAKNAAYASSKFGVIGLTESAAAEYGKQGIRINALLPGPIDTKIFRDGEAKGLFSSEIISAGTLMGRMGQAEEVAKVLVFLLSDDASFVTGARWTVDGGYSACGFYRAG</sequence>
<dbReference type="InterPro" id="IPR036291">
    <property type="entry name" value="NAD(P)-bd_dom_sf"/>
</dbReference>
<dbReference type="PROSITE" id="PS00061">
    <property type="entry name" value="ADH_SHORT"/>
    <property type="match status" value="1"/>
</dbReference>
<organism evidence="3 4">
    <name type="scientific">Exophiala viscosa</name>
    <dbReference type="NCBI Taxonomy" id="2486360"/>
    <lineage>
        <taxon>Eukaryota</taxon>
        <taxon>Fungi</taxon>
        <taxon>Dikarya</taxon>
        <taxon>Ascomycota</taxon>
        <taxon>Pezizomycotina</taxon>
        <taxon>Eurotiomycetes</taxon>
        <taxon>Chaetothyriomycetidae</taxon>
        <taxon>Chaetothyriales</taxon>
        <taxon>Herpotrichiellaceae</taxon>
        <taxon>Exophiala</taxon>
    </lineage>
</organism>
<evidence type="ECO:0000256" key="1">
    <source>
        <dbReference type="ARBA" id="ARBA00006484"/>
    </source>
</evidence>
<dbReference type="PANTHER" id="PTHR42760">
    <property type="entry name" value="SHORT-CHAIN DEHYDROGENASES/REDUCTASES FAMILY MEMBER"/>
    <property type="match status" value="1"/>
</dbReference>
<dbReference type="Gene3D" id="3.40.50.720">
    <property type="entry name" value="NAD(P)-binding Rossmann-like Domain"/>
    <property type="match status" value="1"/>
</dbReference>
<evidence type="ECO:0000313" key="4">
    <source>
        <dbReference type="Proteomes" id="UP001203852"/>
    </source>
</evidence>
<dbReference type="GO" id="GO:0006633">
    <property type="term" value="P:fatty acid biosynthetic process"/>
    <property type="evidence" value="ECO:0007669"/>
    <property type="project" value="TreeGrafter"/>
</dbReference>
<name>A0AAN6IHK7_9EURO</name>
<evidence type="ECO:0000256" key="2">
    <source>
        <dbReference type="ARBA" id="ARBA00022857"/>
    </source>
</evidence>
<dbReference type="Pfam" id="PF13561">
    <property type="entry name" value="adh_short_C2"/>
    <property type="match status" value="1"/>
</dbReference>
<gene>
    <name evidence="3" type="ORF">EDD36DRAFT_454849</name>
</gene>
<dbReference type="PRINTS" id="PR00080">
    <property type="entry name" value="SDRFAMILY"/>
</dbReference>